<gene>
    <name evidence="1" type="ORF">DAA48_00415</name>
</gene>
<dbReference type="RefSeq" id="WP_107682193.1">
    <property type="nucleotide sequence ID" value="NZ_PZKL01000003.1"/>
</dbReference>
<accession>A0A2T4N7X4</accession>
<dbReference type="Proteomes" id="UP000241986">
    <property type="component" value="Unassembled WGS sequence"/>
</dbReference>
<dbReference type="EMBL" id="PZKL01000003">
    <property type="protein sequence ID" value="PTH82923.1"/>
    <property type="molecule type" value="Genomic_DNA"/>
</dbReference>
<dbReference type="InterPro" id="IPR053722">
    <property type="entry name" value="Curli_assembly_CsgC/AgfC"/>
</dbReference>
<dbReference type="NCBIfam" id="NF041112">
    <property type="entry name" value="chap_CsgH_alph"/>
    <property type="match status" value="1"/>
</dbReference>
<name>A0A2T4N7X4_AERVE</name>
<proteinExistence type="predicted"/>
<evidence type="ECO:0000313" key="1">
    <source>
        <dbReference type="EMBL" id="PTH82923.1"/>
    </source>
</evidence>
<organism evidence="1 2">
    <name type="scientific">Aeromonas veronii</name>
    <dbReference type="NCBI Taxonomy" id="654"/>
    <lineage>
        <taxon>Bacteria</taxon>
        <taxon>Pseudomonadati</taxon>
        <taxon>Pseudomonadota</taxon>
        <taxon>Gammaproteobacteria</taxon>
        <taxon>Aeromonadales</taxon>
        <taxon>Aeromonadaceae</taxon>
        <taxon>Aeromonas</taxon>
    </lineage>
</organism>
<dbReference type="InterPro" id="IPR047726">
    <property type="entry name" value="CsgH_dom"/>
</dbReference>
<protein>
    <recommendedName>
        <fullName evidence="3">Curli assembly protein CsgC</fullName>
    </recommendedName>
</protein>
<dbReference type="AlphaFoldDB" id="A0A2T4N7X4"/>
<evidence type="ECO:0000313" key="2">
    <source>
        <dbReference type="Proteomes" id="UP000241986"/>
    </source>
</evidence>
<sequence length="141" mass="15535">MVISRFRGLRAPLLLVLLCGLMLVYRVPSPVTARETEIEPDPSIRLSLNMVQSEQGLSLAPTLFSKRDVTVSVRLLVRSEGAAGSTTQRQCRNLSLQAGVVMAVGKIGLGLRCPYRVEVTARIWQNERLLVEKKEQMACAG</sequence>
<evidence type="ECO:0008006" key="3">
    <source>
        <dbReference type="Google" id="ProtNLM"/>
    </source>
</evidence>
<comment type="caution">
    <text evidence="1">The sequence shown here is derived from an EMBL/GenBank/DDBJ whole genome shotgun (WGS) entry which is preliminary data.</text>
</comment>
<dbReference type="Gene3D" id="2.60.40.2420">
    <property type="match status" value="1"/>
</dbReference>
<reference evidence="1 2" key="1">
    <citation type="submission" date="2018-03" db="EMBL/GenBank/DDBJ databases">
        <title>Aeromonas veronii whole genome sequencing and analysis.</title>
        <authorList>
            <person name="Xie H."/>
            <person name="Liu T."/>
            <person name="Wang K."/>
        </authorList>
    </citation>
    <scope>NUCLEOTIDE SEQUENCE [LARGE SCALE GENOMIC DNA]</scope>
    <source>
        <strain evidence="1 2">XH.VA.1</strain>
    </source>
</reference>